<dbReference type="SUPFAM" id="SSF50118">
    <property type="entry name" value="Cell growth inhibitor/plasmid maintenance toxic component"/>
    <property type="match status" value="1"/>
</dbReference>
<reference evidence="3 4" key="1">
    <citation type="submission" date="2015-09" db="EMBL/GenBank/DDBJ databases">
        <authorList>
            <consortium name="Pathogen Informatics"/>
        </authorList>
    </citation>
    <scope>NUCLEOTIDE SEQUENCE [LARGE SCALE GENOMIC DNA]</scope>
    <source>
        <strain evidence="3 4">2789STDY5608868</strain>
    </source>
</reference>
<protein>
    <submittedName>
        <fullName evidence="3">PemK-like protein</fullName>
    </submittedName>
</protein>
<proteinExistence type="inferred from homology"/>
<evidence type="ECO:0000313" key="4">
    <source>
        <dbReference type="Proteomes" id="UP000095598"/>
    </source>
</evidence>
<organism evidence="3 4">
    <name type="scientific">Anaerostipes hadrus</name>
    <dbReference type="NCBI Taxonomy" id="649756"/>
    <lineage>
        <taxon>Bacteria</taxon>
        <taxon>Bacillati</taxon>
        <taxon>Bacillota</taxon>
        <taxon>Clostridia</taxon>
        <taxon>Lachnospirales</taxon>
        <taxon>Lachnospiraceae</taxon>
        <taxon>Anaerostipes</taxon>
    </lineage>
</organism>
<dbReference type="GO" id="GO:0003677">
    <property type="term" value="F:DNA binding"/>
    <property type="evidence" value="ECO:0007669"/>
    <property type="project" value="InterPro"/>
</dbReference>
<evidence type="ECO:0000256" key="2">
    <source>
        <dbReference type="ARBA" id="ARBA00022649"/>
    </source>
</evidence>
<dbReference type="Pfam" id="PF02452">
    <property type="entry name" value="PemK_toxin"/>
    <property type="match status" value="1"/>
</dbReference>
<dbReference type="EMBL" id="CYXT01000029">
    <property type="protein sequence ID" value="CUN15077.1"/>
    <property type="molecule type" value="Genomic_DNA"/>
</dbReference>
<dbReference type="RefSeq" id="WP_055259698.1">
    <property type="nucleotide sequence ID" value="NZ_CYXT01000029.1"/>
</dbReference>
<dbReference type="Proteomes" id="UP000095598">
    <property type="component" value="Unassembled WGS sequence"/>
</dbReference>
<dbReference type="Gene3D" id="2.30.30.110">
    <property type="match status" value="1"/>
</dbReference>
<name>A0A173ULM7_ANAHA</name>
<gene>
    <name evidence="3" type="ORF">ERS852425_02943</name>
</gene>
<dbReference type="InterPro" id="IPR003477">
    <property type="entry name" value="PemK-like"/>
</dbReference>
<comment type="similarity">
    <text evidence="1">Belongs to the PemK/MazF family.</text>
</comment>
<dbReference type="InterPro" id="IPR011067">
    <property type="entry name" value="Plasmid_toxin/cell-grow_inhib"/>
</dbReference>
<keyword evidence="2" id="KW-1277">Toxin-antitoxin system</keyword>
<accession>A0A173ULM7</accession>
<evidence type="ECO:0000313" key="3">
    <source>
        <dbReference type="EMBL" id="CUN15077.1"/>
    </source>
</evidence>
<evidence type="ECO:0000256" key="1">
    <source>
        <dbReference type="ARBA" id="ARBA00007521"/>
    </source>
</evidence>
<sequence>MDTNKLIQNAINSVSKQLHNYQTSTDPKLQKKASILSYWLDDYMRMLKKKETFNPRKLKRYKRGEIVKVHLGYNIGNEEGGLHYAIVLTKNDSKNSPIITIIPLSSVKANKPIHPYNVFLGDTIFQQLKGKWEIHHDLIDQELTSQTQEVDSLRELISSKTEAELLEDHADIDKRIHELNASIAYLSKLSSRRDKISNEILKMKTGSIALVNQITTISKIRIYNPLHSNDVLGNVKVSNEILDAIDDKIRELYIGK</sequence>
<dbReference type="AlphaFoldDB" id="A0A173ULM7"/>